<proteinExistence type="predicted"/>
<dbReference type="Proteomes" id="UP001283361">
    <property type="component" value="Unassembled WGS sequence"/>
</dbReference>
<sequence length="113" mass="12634">MTTKKSFPQCRDVAKFLNCVQTHCFASLSPCEMNTARQWILSKFEATGIGCDSRKLLAPVGDCRTPSTSNERAQSPIRQDSATNAATMNDLKFHFINQNFIQAMAKYFSKTST</sequence>
<keyword evidence="2" id="KW-1185">Reference proteome</keyword>
<reference evidence="1" key="1">
    <citation type="journal article" date="2023" name="G3 (Bethesda)">
        <title>A reference genome for the long-term kleptoplast-retaining sea slug Elysia crispata morphotype clarki.</title>
        <authorList>
            <person name="Eastman K.E."/>
            <person name="Pendleton A.L."/>
            <person name="Shaikh M.A."/>
            <person name="Suttiyut T."/>
            <person name="Ogas R."/>
            <person name="Tomko P."/>
            <person name="Gavelis G."/>
            <person name="Widhalm J.R."/>
            <person name="Wisecaver J.H."/>
        </authorList>
    </citation>
    <scope>NUCLEOTIDE SEQUENCE</scope>
    <source>
        <strain evidence="1">ECLA1</strain>
    </source>
</reference>
<name>A0AAE0YMC0_9GAST</name>
<comment type="caution">
    <text evidence="1">The sequence shown here is derived from an EMBL/GenBank/DDBJ whole genome shotgun (WGS) entry which is preliminary data.</text>
</comment>
<dbReference type="AlphaFoldDB" id="A0AAE0YMC0"/>
<accession>A0AAE0YMC0</accession>
<evidence type="ECO:0000313" key="1">
    <source>
        <dbReference type="EMBL" id="KAK3750801.1"/>
    </source>
</evidence>
<gene>
    <name evidence="1" type="ORF">RRG08_037242</name>
</gene>
<protein>
    <submittedName>
        <fullName evidence="1">Uncharacterized protein</fullName>
    </submittedName>
</protein>
<dbReference type="EMBL" id="JAWDGP010005847">
    <property type="protein sequence ID" value="KAK3750801.1"/>
    <property type="molecule type" value="Genomic_DNA"/>
</dbReference>
<organism evidence="1 2">
    <name type="scientific">Elysia crispata</name>
    <name type="common">lettuce slug</name>
    <dbReference type="NCBI Taxonomy" id="231223"/>
    <lineage>
        <taxon>Eukaryota</taxon>
        <taxon>Metazoa</taxon>
        <taxon>Spiralia</taxon>
        <taxon>Lophotrochozoa</taxon>
        <taxon>Mollusca</taxon>
        <taxon>Gastropoda</taxon>
        <taxon>Heterobranchia</taxon>
        <taxon>Euthyneura</taxon>
        <taxon>Panpulmonata</taxon>
        <taxon>Sacoglossa</taxon>
        <taxon>Placobranchoidea</taxon>
        <taxon>Plakobranchidae</taxon>
        <taxon>Elysia</taxon>
    </lineage>
</organism>
<evidence type="ECO:0000313" key="2">
    <source>
        <dbReference type="Proteomes" id="UP001283361"/>
    </source>
</evidence>